<dbReference type="Pfam" id="PF00440">
    <property type="entry name" value="TetR_N"/>
    <property type="match status" value="1"/>
</dbReference>
<dbReference type="Pfam" id="PF21993">
    <property type="entry name" value="TetR_C_13_2"/>
    <property type="match status" value="1"/>
</dbReference>
<evidence type="ECO:0000256" key="1">
    <source>
        <dbReference type="ARBA" id="ARBA00023015"/>
    </source>
</evidence>
<accession>A0A1H7SZ83</accession>
<evidence type="ECO:0000256" key="2">
    <source>
        <dbReference type="ARBA" id="ARBA00023125"/>
    </source>
</evidence>
<keyword evidence="8" id="KW-1185">Reference proteome</keyword>
<keyword evidence="3" id="KW-0804">Transcription</keyword>
<evidence type="ECO:0000256" key="3">
    <source>
        <dbReference type="ARBA" id="ARBA00023163"/>
    </source>
</evidence>
<proteinExistence type="predicted"/>
<dbReference type="InterPro" id="IPR036271">
    <property type="entry name" value="Tet_transcr_reg_TetR-rel_C_sf"/>
</dbReference>
<protein>
    <submittedName>
        <fullName evidence="7">Transcriptional regulator, TetR family</fullName>
    </submittedName>
</protein>
<dbReference type="SUPFAM" id="SSF48498">
    <property type="entry name" value="Tetracyclin repressor-like, C-terminal domain"/>
    <property type="match status" value="1"/>
</dbReference>
<reference evidence="7 8" key="1">
    <citation type="submission" date="2016-10" db="EMBL/GenBank/DDBJ databases">
        <authorList>
            <person name="de Groot N.N."/>
        </authorList>
    </citation>
    <scope>NUCLEOTIDE SEQUENCE [LARGE SCALE GENOMIC DNA]</scope>
    <source>
        <strain evidence="7 8">DSM 43357</strain>
    </source>
</reference>
<feature type="domain" description="HTH tetR-type" evidence="6">
    <location>
        <begin position="24"/>
        <end position="84"/>
    </location>
</feature>
<dbReference type="InterPro" id="IPR054156">
    <property type="entry name" value="YxaF_TetR_C"/>
</dbReference>
<keyword evidence="2 4" id="KW-0238">DNA-binding</keyword>
<gene>
    <name evidence="7" type="ORF">SAMN05660976_03286</name>
</gene>
<dbReference type="GO" id="GO:0003677">
    <property type="term" value="F:DNA binding"/>
    <property type="evidence" value="ECO:0007669"/>
    <property type="project" value="UniProtKB-UniRule"/>
</dbReference>
<feature type="compositionally biased region" description="Basic and acidic residues" evidence="5">
    <location>
        <begin position="9"/>
        <end position="26"/>
    </location>
</feature>
<dbReference type="Proteomes" id="UP000198953">
    <property type="component" value="Unassembled WGS sequence"/>
</dbReference>
<sequence length="227" mass="23938">MAGIGDSGEPGKSKDMRGGRGANRDTRGRIMEASGDLFRRNGYTGTGLKQIATEAGAPFGSIYHFFPGGKEHLGAEVIRWSGAMYLRLFETIMDAAPDVLTGVHDFFAGAAETLRETGYADACPIAAVALEVASTNEPLRQVTAEVFGSWIDAGTERLAGSGLSRETGRMLMISMLAGLEGAFVLSRALRSTEPVEVAGATAVAAVREALGRVQPDVARTPSSEEIR</sequence>
<feature type="region of interest" description="Disordered" evidence="5">
    <location>
        <begin position="1"/>
        <end position="26"/>
    </location>
</feature>
<dbReference type="AlphaFoldDB" id="A0A1H7SZ83"/>
<dbReference type="PANTHER" id="PTHR47506:SF3">
    <property type="entry name" value="HTH-TYPE TRANSCRIPTIONAL REGULATOR LMRA"/>
    <property type="match status" value="1"/>
</dbReference>
<evidence type="ECO:0000313" key="7">
    <source>
        <dbReference type="EMBL" id="SEL77901.1"/>
    </source>
</evidence>
<evidence type="ECO:0000313" key="8">
    <source>
        <dbReference type="Proteomes" id="UP000198953"/>
    </source>
</evidence>
<dbReference type="InterPro" id="IPR001647">
    <property type="entry name" value="HTH_TetR"/>
</dbReference>
<evidence type="ECO:0000256" key="5">
    <source>
        <dbReference type="SAM" id="MobiDB-lite"/>
    </source>
</evidence>
<dbReference type="EMBL" id="FOBF01000007">
    <property type="protein sequence ID" value="SEL77901.1"/>
    <property type="molecule type" value="Genomic_DNA"/>
</dbReference>
<evidence type="ECO:0000259" key="6">
    <source>
        <dbReference type="PROSITE" id="PS50977"/>
    </source>
</evidence>
<dbReference type="Gene3D" id="1.10.357.10">
    <property type="entry name" value="Tetracycline Repressor, domain 2"/>
    <property type="match status" value="1"/>
</dbReference>
<organism evidence="7 8">
    <name type="scientific">Nonomuraea pusilla</name>
    <dbReference type="NCBI Taxonomy" id="46177"/>
    <lineage>
        <taxon>Bacteria</taxon>
        <taxon>Bacillati</taxon>
        <taxon>Actinomycetota</taxon>
        <taxon>Actinomycetes</taxon>
        <taxon>Streptosporangiales</taxon>
        <taxon>Streptosporangiaceae</taxon>
        <taxon>Nonomuraea</taxon>
    </lineage>
</organism>
<keyword evidence="1" id="KW-0805">Transcription regulation</keyword>
<dbReference type="InterPro" id="IPR009057">
    <property type="entry name" value="Homeodomain-like_sf"/>
</dbReference>
<dbReference type="PROSITE" id="PS50977">
    <property type="entry name" value="HTH_TETR_2"/>
    <property type="match status" value="1"/>
</dbReference>
<dbReference type="PANTHER" id="PTHR47506">
    <property type="entry name" value="TRANSCRIPTIONAL REGULATORY PROTEIN"/>
    <property type="match status" value="1"/>
</dbReference>
<name>A0A1H7SZ83_9ACTN</name>
<dbReference type="SUPFAM" id="SSF46689">
    <property type="entry name" value="Homeodomain-like"/>
    <property type="match status" value="1"/>
</dbReference>
<evidence type="ECO:0000256" key="4">
    <source>
        <dbReference type="PROSITE-ProRule" id="PRU00335"/>
    </source>
</evidence>
<feature type="DNA-binding region" description="H-T-H motif" evidence="4">
    <location>
        <begin position="47"/>
        <end position="66"/>
    </location>
</feature>